<dbReference type="InterPro" id="IPR005174">
    <property type="entry name" value="KIB1-4_b-propeller"/>
</dbReference>
<evidence type="ECO:0000313" key="2">
    <source>
        <dbReference type="EMBL" id="KAJ4764133.1"/>
    </source>
</evidence>
<name>A0AAV8DBU4_9POAL</name>
<keyword evidence="3" id="KW-1185">Reference proteome</keyword>
<protein>
    <submittedName>
        <fullName evidence="2">F-box SKIP23-like protein (DUF295)</fullName>
    </submittedName>
</protein>
<evidence type="ECO:0000313" key="3">
    <source>
        <dbReference type="Proteomes" id="UP001140206"/>
    </source>
</evidence>
<accession>A0AAV8DBU4</accession>
<dbReference type="AlphaFoldDB" id="A0AAV8DBU4"/>
<dbReference type="Proteomes" id="UP001140206">
    <property type="component" value="Chromosome 4"/>
</dbReference>
<feature type="domain" description="KIB1-4 beta-propeller" evidence="1">
    <location>
        <begin position="139"/>
        <end position="373"/>
    </location>
</feature>
<comment type="caution">
    <text evidence="2">The sequence shown here is derived from an EMBL/GenBank/DDBJ whole genome shotgun (WGS) entry which is preliminary data.</text>
</comment>
<proteinExistence type="predicted"/>
<dbReference type="InterPro" id="IPR036047">
    <property type="entry name" value="F-box-like_dom_sf"/>
</dbReference>
<sequence length="462" mass="53259">MLEETKRLHLIKKQNPSRPESRREITKTLVSRDLSMSIRETDPRARCVRSRPTTSQETSTVTVIPAVDWNALPLDLIPRIADLLLSDDPIDLLCFRAVCRVWRSLSPDPRSPAFCFRFPPRRWIMLSDGDADLTVPQTFLNISTGRSLRISLLDLYGHSILASTDGLLVLIQEETFLIRIFNPFTHLMVNLPRLRLKYKRERYAAAMSFSDGTDNNPKVVLSCEQRRLVLWAKLGDHKWEKKVGYEGFRYNPLFFEGKFYATHRSGRVWSMSLCCDLLSELVCPDWQPDWNNEVRRSYLVECDSTVLLVRKYAVSRPSGALIELYKIHLDNNRLVLVESIGDHALFLGPTRTLSVSSKDFPSIRGNSIYLGTDLLNDPVVIYDLKSHQCEPISGQAVIHNTVRRLRQSVRPFTLPDHLITYCSHLQWSNGLMYHEFSAFPKAWSARSDFEFRWAISQGYPIL</sequence>
<dbReference type="EMBL" id="JAMFTS010000004">
    <property type="protein sequence ID" value="KAJ4764133.1"/>
    <property type="molecule type" value="Genomic_DNA"/>
</dbReference>
<dbReference type="SUPFAM" id="SSF81383">
    <property type="entry name" value="F-box domain"/>
    <property type="match status" value="1"/>
</dbReference>
<gene>
    <name evidence="2" type="ORF">LUZ62_074508</name>
</gene>
<organism evidence="2 3">
    <name type="scientific">Rhynchospora pubera</name>
    <dbReference type="NCBI Taxonomy" id="906938"/>
    <lineage>
        <taxon>Eukaryota</taxon>
        <taxon>Viridiplantae</taxon>
        <taxon>Streptophyta</taxon>
        <taxon>Embryophyta</taxon>
        <taxon>Tracheophyta</taxon>
        <taxon>Spermatophyta</taxon>
        <taxon>Magnoliopsida</taxon>
        <taxon>Liliopsida</taxon>
        <taxon>Poales</taxon>
        <taxon>Cyperaceae</taxon>
        <taxon>Cyperoideae</taxon>
        <taxon>Rhynchosporeae</taxon>
        <taxon>Rhynchospora</taxon>
    </lineage>
</organism>
<evidence type="ECO:0000259" key="1">
    <source>
        <dbReference type="Pfam" id="PF03478"/>
    </source>
</evidence>
<reference evidence="2" key="1">
    <citation type="submission" date="2022-08" db="EMBL/GenBank/DDBJ databases">
        <authorList>
            <person name="Marques A."/>
        </authorList>
    </citation>
    <scope>NUCLEOTIDE SEQUENCE</scope>
    <source>
        <strain evidence="2">RhyPub2mFocal</strain>
        <tissue evidence="2">Leaves</tissue>
    </source>
</reference>
<dbReference type="Pfam" id="PF03478">
    <property type="entry name" value="Beta-prop_KIB1-4"/>
    <property type="match status" value="1"/>
</dbReference>
<dbReference type="PANTHER" id="PTHR33165">
    <property type="entry name" value="F-BOX DOMAIN CONTAINING PROTEIN-LIKE-RELATED"/>
    <property type="match status" value="1"/>
</dbReference>